<sequence>MTGSVIHQAARRAQRHAAPGLYQADQQTPDDLTHVEAARSVGIEQTAGQCVDEHRCCRHSQVASTYDKRHGSARYIGRRAKCVSGKDLSDRLNQNPARSPDETYTDIAPCIA</sequence>
<comment type="caution">
    <text evidence="2">The sequence shown here is derived from an EMBL/GenBank/DDBJ whole genome shotgun (WGS) entry which is preliminary data.</text>
</comment>
<evidence type="ECO:0000256" key="1">
    <source>
        <dbReference type="SAM" id="MobiDB-lite"/>
    </source>
</evidence>
<feature type="region of interest" description="Disordered" evidence="1">
    <location>
        <begin position="1"/>
        <end position="23"/>
    </location>
</feature>
<dbReference type="EMBL" id="VSSQ01070509">
    <property type="protein sequence ID" value="MPN22294.1"/>
    <property type="molecule type" value="Genomic_DNA"/>
</dbReference>
<proteinExistence type="predicted"/>
<gene>
    <name evidence="2" type="ORF">SDC9_169677</name>
</gene>
<organism evidence="2">
    <name type="scientific">bioreactor metagenome</name>
    <dbReference type="NCBI Taxonomy" id="1076179"/>
    <lineage>
        <taxon>unclassified sequences</taxon>
        <taxon>metagenomes</taxon>
        <taxon>ecological metagenomes</taxon>
    </lineage>
</organism>
<accession>A0A645GE59</accession>
<name>A0A645GE59_9ZZZZ</name>
<evidence type="ECO:0000313" key="2">
    <source>
        <dbReference type="EMBL" id="MPN22294.1"/>
    </source>
</evidence>
<reference evidence="2" key="1">
    <citation type="submission" date="2019-08" db="EMBL/GenBank/DDBJ databases">
        <authorList>
            <person name="Kucharzyk K."/>
            <person name="Murdoch R.W."/>
            <person name="Higgins S."/>
            <person name="Loffler F."/>
        </authorList>
    </citation>
    <scope>NUCLEOTIDE SEQUENCE</scope>
</reference>
<dbReference type="AlphaFoldDB" id="A0A645GE59"/>
<protein>
    <submittedName>
        <fullName evidence="2">Uncharacterized protein</fullName>
    </submittedName>
</protein>